<dbReference type="EMBL" id="JAAQHG020000010">
    <property type="protein sequence ID" value="KAL1587371.1"/>
    <property type="molecule type" value="Genomic_DNA"/>
</dbReference>
<comment type="subcellular location">
    <subcellularLocation>
        <location evidence="1">Membrane</location>
        <topology evidence="1">Multi-pass membrane protein</topology>
    </subcellularLocation>
</comment>
<feature type="transmembrane region" description="Helical" evidence="8">
    <location>
        <begin position="282"/>
        <end position="313"/>
    </location>
</feature>
<dbReference type="InterPro" id="IPR038770">
    <property type="entry name" value="Na+/solute_symporter_sf"/>
</dbReference>
<feature type="transmembrane region" description="Helical" evidence="8">
    <location>
        <begin position="427"/>
        <end position="450"/>
    </location>
</feature>
<feature type="transmembrane region" description="Helical" evidence="8">
    <location>
        <begin position="241"/>
        <end position="261"/>
    </location>
</feature>
<dbReference type="AlphaFoldDB" id="A0AB34KT43"/>
<feature type="compositionally biased region" description="Low complexity" evidence="7">
    <location>
        <begin position="1"/>
        <end position="21"/>
    </location>
</feature>
<dbReference type="Pfam" id="PF00999">
    <property type="entry name" value="Na_H_Exchanger"/>
    <property type="match status" value="1"/>
</dbReference>
<accession>A0AB34KT43</accession>
<keyword evidence="2" id="KW-0813">Transport</keyword>
<feature type="domain" description="Cation/H+ exchanger transmembrane" evidence="9">
    <location>
        <begin position="55"/>
        <end position="441"/>
    </location>
</feature>
<evidence type="ECO:0000256" key="2">
    <source>
        <dbReference type="ARBA" id="ARBA00022448"/>
    </source>
</evidence>
<feature type="transmembrane region" description="Helical" evidence="8">
    <location>
        <begin position="333"/>
        <end position="354"/>
    </location>
</feature>
<dbReference type="PANTHER" id="PTHR32468">
    <property type="entry name" value="CATION/H + ANTIPORTER"/>
    <property type="match status" value="1"/>
</dbReference>
<evidence type="ECO:0000256" key="4">
    <source>
        <dbReference type="ARBA" id="ARBA00022989"/>
    </source>
</evidence>
<evidence type="ECO:0000256" key="7">
    <source>
        <dbReference type="SAM" id="MobiDB-lite"/>
    </source>
</evidence>
<dbReference type="GO" id="GO:0016020">
    <property type="term" value="C:membrane"/>
    <property type="evidence" value="ECO:0007669"/>
    <property type="project" value="UniProtKB-SubCell"/>
</dbReference>
<feature type="transmembrane region" description="Helical" evidence="8">
    <location>
        <begin position="45"/>
        <end position="62"/>
    </location>
</feature>
<feature type="transmembrane region" description="Helical" evidence="8">
    <location>
        <begin position="211"/>
        <end position="235"/>
    </location>
</feature>
<sequence>MSTVTQTVTSVASSAASPSSTLRARPQGGILEGEDPSQYDPKNPIILFIIQAGIIIIFCRLLHWPLSRIRQPRVIAEVIGGILLGPSVMGRIPGFTDAIFPSESIPNLNLIANLGLVLFLFLVGLEVDIRYLLSNWRPAVSVGLAGMALPFGLGCAIALGLYNEFSNEPGMVHIQFGTFMLFIGVAMAITAFPVLCRILSELKLLSTPVGIIVLSAGVGNDVVGWILLALCVALVNAGSGLTALYVLLTCVGFALFLVFGVRPVFLWILRRQHALTDGPSQGIIVLTLLIALGSSFFTGVIGVHAIFGAFMAGLICPHEGGFAIKVTEKIEDLISALFLPLYFALSGLNTNVGLLDNGITWGYTIAVTVVAFSAKFIGASLAARFTGMVWRESFTIGALMSCKGLVELIVLNIGLQARILSTRTFTIFVVMALITTFATTPLTAALYPPWYQRKLEAWKRGEIDWDTGKPLDGGEGDHEVVQAKLQSNKVKTLLVYLRFDNMPTLLAFVSLLSGKPSDTVKKAHPSLARSATPVPPEGTVPGLGEYPRKKPLQVHGVRLVELTERSSTVMKVSEVDEYSHFDPVLNAFRVLGQIYNLAVSGEVAISPVSAYPGVLVHKAADESSDLLLLPWSETGGLTETQTISKDSTRDKFSSDAYTQFVASTLETSTCNTAVFINKGFSGTLRQRPSTLNRSASALSLRRHSEYQTLPSGDRSHHIFLPFLGGADGRSAVRLALQMAENPEVTATIVHLTSTAPSSSSGSVEHVAVSAGGKEAASSSVDSDAAFFATMRNSLPAELADRVVFESTAVASCLEAVVERAKTEMGQNPKNGGDIVILGRGEMGDAPGSGTGCLGVGAERVLAAGLRASLLVVLAKGPE</sequence>
<feature type="region of interest" description="Disordered" evidence="7">
    <location>
        <begin position="1"/>
        <end position="36"/>
    </location>
</feature>
<evidence type="ECO:0000259" key="9">
    <source>
        <dbReference type="Pfam" id="PF00999"/>
    </source>
</evidence>
<dbReference type="PANTHER" id="PTHR32468:SF0">
    <property type="entry name" value="K(+)_H(+) ANTIPORTER 1"/>
    <property type="match status" value="1"/>
</dbReference>
<protein>
    <recommendedName>
        <fullName evidence="9">Cation/H+ exchanger transmembrane domain-containing protein</fullName>
    </recommendedName>
</protein>
<organism evidence="10 11">
    <name type="scientific">Cladosporium halotolerans</name>
    <dbReference type="NCBI Taxonomy" id="1052096"/>
    <lineage>
        <taxon>Eukaryota</taxon>
        <taxon>Fungi</taxon>
        <taxon>Dikarya</taxon>
        <taxon>Ascomycota</taxon>
        <taxon>Pezizomycotina</taxon>
        <taxon>Dothideomycetes</taxon>
        <taxon>Dothideomycetidae</taxon>
        <taxon>Cladosporiales</taxon>
        <taxon>Cladosporiaceae</taxon>
        <taxon>Cladosporium</taxon>
    </lineage>
</organism>
<gene>
    <name evidence="10" type="ORF">WHR41_03954</name>
</gene>
<evidence type="ECO:0000256" key="8">
    <source>
        <dbReference type="SAM" id="Phobius"/>
    </source>
</evidence>
<keyword evidence="4 8" id="KW-1133">Transmembrane helix</keyword>
<keyword evidence="3 8" id="KW-0812">Transmembrane</keyword>
<dbReference type="InterPro" id="IPR050794">
    <property type="entry name" value="CPA2_transporter"/>
</dbReference>
<evidence type="ECO:0000313" key="11">
    <source>
        <dbReference type="Proteomes" id="UP000803884"/>
    </source>
</evidence>
<feature type="transmembrane region" description="Helical" evidence="8">
    <location>
        <begin position="361"/>
        <end position="382"/>
    </location>
</feature>
<proteinExistence type="predicted"/>
<dbReference type="GeneID" id="96005398"/>
<dbReference type="Gene3D" id="1.20.1530.20">
    <property type="match status" value="1"/>
</dbReference>
<reference evidence="10 11" key="1">
    <citation type="journal article" date="2020" name="Microbiol. Resour. Announc.">
        <title>Draft Genome Sequence of a Cladosporium Species Isolated from the Mesophotic Ascidian Didemnum maculosum.</title>
        <authorList>
            <person name="Gioti A."/>
            <person name="Siaperas R."/>
            <person name="Nikolaivits E."/>
            <person name="Le Goff G."/>
            <person name="Ouazzani J."/>
            <person name="Kotoulas G."/>
            <person name="Topakas E."/>
        </authorList>
    </citation>
    <scope>NUCLEOTIDE SEQUENCE [LARGE SCALE GENOMIC DNA]</scope>
    <source>
        <strain evidence="10 11">TM138-S3</strain>
    </source>
</reference>
<evidence type="ECO:0000313" key="10">
    <source>
        <dbReference type="EMBL" id="KAL1587371.1"/>
    </source>
</evidence>
<evidence type="ECO:0000256" key="6">
    <source>
        <dbReference type="ARBA" id="ARBA00023136"/>
    </source>
</evidence>
<evidence type="ECO:0000256" key="3">
    <source>
        <dbReference type="ARBA" id="ARBA00022692"/>
    </source>
</evidence>
<feature type="region of interest" description="Disordered" evidence="7">
    <location>
        <begin position="524"/>
        <end position="547"/>
    </location>
</feature>
<feature type="transmembrane region" description="Helical" evidence="8">
    <location>
        <begin position="174"/>
        <end position="199"/>
    </location>
</feature>
<evidence type="ECO:0000256" key="1">
    <source>
        <dbReference type="ARBA" id="ARBA00004141"/>
    </source>
</evidence>
<dbReference type="InterPro" id="IPR006153">
    <property type="entry name" value="Cation/H_exchanger_TM"/>
</dbReference>
<evidence type="ECO:0000256" key="5">
    <source>
        <dbReference type="ARBA" id="ARBA00023065"/>
    </source>
</evidence>
<keyword evidence="11" id="KW-1185">Reference proteome</keyword>
<name>A0AB34KT43_9PEZI</name>
<dbReference type="Proteomes" id="UP000803884">
    <property type="component" value="Unassembled WGS sequence"/>
</dbReference>
<dbReference type="RefSeq" id="XP_069230476.1">
    <property type="nucleotide sequence ID" value="XM_069372560.1"/>
</dbReference>
<feature type="transmembrane region" description="Helical" evidence="8">
    <location>
        <begin position="74"/>
        <end position="96"/>
    </location>
</feature>
<feature type="transmembrane region" description="Helical" evidence="8">
    <location>
        <begin position="108"/>
        <end position="127"/>
    </location>
</feature>
<keyword evidence="5" id="KW-0406">Ion transport</keyword>
<feature type="transmembrane region" description="Helical" evidence="8">
    <location>
        <begin position="394"/>
        <end position="415"/>
    </location>
</feature>
<feature type="transmembrane region" description="Helical" evidence="8">
    <location>
        <begin position="139"/>
        <end position="162"/>
    </location>
</feature>
<dbReference type="GO" id="GO:0015297">
    <property type="term" value="F:antiporter activity"/>
    <property type="evidence" value="ECO:0007669"/>
    <property type="project" value="InterPro"/>
</dbReference>
<comment type="caution">
    <text evidence="10">The sequence shown here is derived from an EMBL/GenBank/DDBJ whole genome shotgun (WGS) entry which is preliminary data.</text>
</comment>
<keyword evidence="6 8" id="KW-0472">Membrane</keyword>
<dbReference type="GO" id="GO:1902600">
    <property type="term" value="P:proton transmembrane transport"/>
    <property type="evidence" value="ECO:0007669"/>
    <property type="project" value="InterPro"/>
</dbReference>